<evidence type="ECO:0000259" key="1">
    <source>
        <dbReference type="PROSITE" id="PS51186"/>
    </source>
</evidence>
<dbReference type="EMBL" id="CP017267">
    <property type="protein sequence ID" value="APB32058.1"/>
    <property type="molecule type" value="Genomic_DNA"/>
</dbReference>
<name>A0A1J0A803_9ENTE</name>
<evidence type="ECO:0000313" key="2">
    <source>
        <dbReference type="EMBL" id="APB32058.1"/>
    </source>
</evidence>
<dbReference type="CDD" id="cd04301">
    <property type="entry name" value="NAT_SF"/>
    <property type="match status" value="1"/>
</dbReference>
<sequence length="152" mass="17768">MIKIYLESNQVKKKLVIKDILNDLPEWFGMPEAIQEYVDFGMEYPLYVASKNSEVVGFISLKETSLKTVEIYCMGVKKEYHHQGIGRMLMEKIKEICCEQYDYLQVKTVAKGHCPQYDATSNFYESVGFCELEVFPTLWDEWNPCLVLIQKI</sequence>
<gene>
    <name evidence="2" type="ORF">BHY08_09700</name>
</gene>
<organism evidence="2 3">
    <name type="scientific">Vagococcus teuberi</name>
    <dbReference type="NCBI Taxonomy" id="519472"/>
    <lineage>
        <taxon>Bacteria</taxon>
        <taxon>Bacillati</taxon>
        <taxon>Bacillota</taxon>
        <taxon>Bacilli</taxon>
        <taxon>Lactobacillales</taxon>
        <taxon>Enterococcaceae</taxon>
        <taxon>Vagococcus</taxon>
    </lineage>
</organism>
<dbReference type="KEGG" id="vte:BHY08_09700"/>
<dbReference type="Gene3D" id="3.40.630.30">
    <property type="match status" value="1"/>
</dbReference>
<protein>
    <submittedName>
        <fullName evidence="2">GNAT family N-acetyltransferase</fullName>
    </submittedName>
</protein>
<dbReference type="InterPro" id="IPR000182">
    <property type="entry name" value="GNAT_dom"/>
</dbReference>
<dbReference type="RefSeq" id="WP_071457666.1">
    <property type="nucleotide sequence ID" value="NZ_CP017267.1"/>
</dbReference>
<dbReference type="InterPro" id="IPR016181">
    <property type="entry name" value="Acyl_CoA_acyltransferase"/>
</dbReference>
<keyword evidence="2" id="KW-0808">Transferase</keyword>
<dbReference type="OrthoDB" id="9783470at2"/>
<keyword evidence="3" id="KW-1185">Reference proteome</keyword>
<dbReference type="SUPFAM" id="SSF55729">
    <property type="entry name" value="Acyl-CoA N-acyltransferases (Nat)"/>
    <property type="match status" value="1"/>
</dbReference>
<dbReference type="AlphaFoldDB" id="A0A1J0A803"/>
<proteinExistence type="predicted"/>
<reference evidence="2 3" key="1">
    <citation type="submission" date="2016-09" db="EMBL/GenBank/DDBJ databases">
        <title>Vagococcus teuberi sp. nov., isolated from the Malian artisanal sour milk fene.</title>
        <authorList>
            <person name="Wullschleger S."/>
            <person name="Seifert C."/>
            <person name="Baumgartner S."/>
            <person name="Lacroix C."/>
            <person name="Bonfoh B."/>
            <person name="Stevens M.J."/>
            <person name="Meile L."/>
        </authorList>
    </citation>
    <scope>NUCLEOTIDE SEQUENCE [LARGE SCALE GENOMIC DNA]</scope>
    <source>
        <strain evidence="2 3">DSM 21459</strain>
    </source>
</reference>
<evidence type="ECO:0000313" key="3">
    <source>
        <dbReference type="Proteomes" id="UP000191200"/>
    </source>
</evidence>
<dbReference type="STRING" id="519472.BHY08_09700"/>
<feature type="domain" description="N-acetyltransferase" evidence="1">
    <location>
        <begin position="1"/>
        <end position="152"/>
    </location>
</feature>
<dbReference type="Proteomes" id="UP000191200">
    <property type="component" value="Chromosome"/>
</dbReference>
<dbReference type="GO" id="GO:0016747">
    <property type="term" value="F:acyltransferase activity, transferring groups other than amino-acyl groups"/>
    <property type="evidence" value="ECO:0007669"/>
    <property type="project" value="InterPro"/>
</dbReference>
<accession>A0A1J0A803</accession>
<dbReference type="PROSITE" id="PS51186">
    <property type="entry name" value="GNAT"/>
    <property type="match status" value="1"/>
</dbReference>
<dbReference type="Pfam" id="PF13508">
    <property type="entry name" value="Acetyltransf_7"/>
    <property type="match status" value="1"/>
</dbReference>